<feature type="transmembrane region" description="Helical" evidence="1">
    <location>
        <begin position="16"/>
        <end position="40"/>
    </location>
</feature>
<gene>
    <name evidence="2" type="ORF">CI610_02365</name>
</gene>
<name>A0A2H9T637_9ZZZZ</name>
<dbReference type="EMBL" id="NSIT01000141">
    <property type="protein sequence ID" value="PJE78681.1"/>
    <property type="molecule type" value="Genomic_DNA"/>
</dbReference>
<keyword evidence="1" id="KW-0812">Transmembrane</keyword>
<keyword evidence="1" id="KW-1133">Transmembrane helix</keyword>
<comment type="caution">
    <text evidence="2">The sequence shown here is derived from an EMBL/GenBank/DDBJ whole genome shotgun (WGS) entry which is preliminary data.</text>
</comment>
<accession>A0A2H9T637</accession>
<keyword evidence="1" id="KW-0472">Membrane</keyword>
<protein>
    <submittedName>
        <fullName evidence="2">Uncharacterized protein</fullName>
    </submittedName>
</protein>
<proteinExistence type="predicted"/>
<evidence type="ECO:0000256" key="1">
    <source>
        <dbReference type="SAM" id="Phobius"/>
    </source>
</evidence>
<evidence type="ECO:0000313" key="2">
    <source>
        <dbReference type="EMBL" id="PJE78681.1"/>
    </source>
</evidence>
<sequence length="391" mass="44712">MSVCSMSLPSNIKNTIFLIIYDLMLFFIVLMMNSLALGMLEDDQKKDESDETLLQKVSLILDDYSVIVNARGIDKIQMQCPYSLITKEWVQKICSEDERTAGCVDLFSKQTWAKKFFFQEINAIDAPELIKEIEENMYKKQSPDEIGLKTIGILKNLQSPLEILDTHYSYHDATECQEYLKDNLGVQYDVQINIIRAQALGCNTMDRQGMDCLLEIIEERGGVPFIMEGYAGSGHLAKYMNDHGYPVFAVDDCSQFSMKRAERHCGNVFHADVFEAFSHFSAMILKLKTHIENVRPYVMIMSPNGCPEKFRQLLLALSKSSIPLILCATENFHSIAGEIFEEEEMYRNCAVFKGAKVGPDSVEYHLPAAIGCSIRYFLCIYTNHKYTERWE</sequence>
<organism evidence="2">
    <name type="scientific">invertebrate metagenome</name>
    <dbReference type="NCBI Taxonomy" id="1711999"/>
    <lineage>
        <taxon>unclassified sequences</taxon>
        <taxon>metagenomes</taxon>
        <taxon>organismal metagenomes</taxon>
    </lineage>
</organism>
<dbReference type="AlphaFoldDB" id="A0A2H9T637"/>
<reference evidence="2" key="1">
    <citation type="journal article" date="2017" name="Appl. Environ. Microbiol.">
        <title>Molecular characterization of an Endozoicomonas-like organism causing infection in king scallop Pecten maximus L.</title>
        <authorList>
            <person name="Cano I."/>
            <person name="van Aerle R."/>
            <person name="Ross S."/>
            <person name="Verner-Jeffreys D.W."/>
            <person name="Paley R.K."/>
            <person name="Rimmer G."/>
            <person name="Ryder D."/>
            <person name="Hooper P."/>
            <person name="Stone D."/>
            <person name="Feist S.W."/>
        </authorList>
    </citation>
    <scope>NUCLEOTIDE SEQUENCE</scope>
</reference>